<dbReference type="InterPro" id="IPR007612">
    <property type="entry name" value="LOR"/>
</dbReference>
<gene>
    <name evidence="2" type="ORF">ACHHYP_02620</name>
</gene>
<name>A0A1V9Z698_ACHHY</name>
<dbReference type="InterPro" id="IPR025659">
    <property type="entry name" value="Tubby-like_C"/>
</dbReference>
<sequence>MGACESSEAVQTTAHTGQPQSITVFDSKYVLERPVTLDMKGKLWTWSGEDFVIRDATTNEAYFKIDAKALSLSNKKLLLDDANRTVAVLKKDLLAFTLTQRVYRNDDTSSDMFAIKTRIKIGSSEIEATVQDLVSHRSYVIRCKGNWAGRSATISCDGNAIAQLRQPLDLTGNRYLVDVSPGVDIALITLVCIAMDENERSSQLI</sequence>
<dbReference type="PANTHER" id="PTHR31087:SF161">
    <property type="entry name" value="TUBBY C 2 FAMILY PROTEIN"/>
    <property type="match status" value="1"/>
</dbReference>
<dbReference type="STRING" id="1202772.A0A1V9Z698"/>
<dbReference type="EMBL" id="JNBR01000412">
    <property type="protein sequence ID" value="OQR93360.1"/>
    <property type="molecule type" value="Genomic_DNA"/>
</dbReference>
<keyword evidence="3" id="KW-1185">Reference proteome</keyword>
<dbReference type="Gene3D" id="2.40.160.200">
    <property type="entry name" value="LURP1-related"/>
    <property type="match status" value="1"/>
</dbReference>
<dbReference type="AlphaFoldDB" id="A0A1V9Z698"/>
<evidence type="ECO:0008006" key="4">
    <source>
        <dbReference type="Google" id="ProtNLM"/>
    </source>
</evidence>
<dbReference type="InterPro" id="IPR038595">
    <property type="entry name" value="LOR_sf"/>
</dbReference>
<evidence type="ECO:0000313" key="3">
    <source>
        <dbReference type="Proteomes" id="UP000243579"/>
    </source>
</evidence>
<dbReference type="PANTHER" id="PTHR31087">
    <property type="match status" value="1"/>
</dbReference>
<reference evidence="2 3" key="1">
    <citation type="journal article" date="2014" name="Genome Biol. Evol.">
        <title>The secreted proteins of Achlya hypogyna and Thraustotheca clavata identify the ancestral oomycete secretome and reveal gene acquisitions by horizontal gene transfer.</title>
        <authorList>
            <person name="Misner I."/>
            <person name="Blouin N."/>
            <person name="Leonard G."/>
            <person name="Richards T.A."/>
            <person name="Lane C.E."/>
        </authorList>
    </citation>
    <scope>NUCLEOTIDE SEQUENCE [LARGE SCALE GENOMIC DNA]</scope>
    <source>
        <strain evidence="2 3">ATCC 48635</strain>
    </source>
</reference>
<dbReference type="Proteomes" id="UP000243579">
    <property type="component" value="Unassembled WGS sequence"/>
</dbReference>
<organism evidence="2 3">
    <name type="scientific">Achlya hypogyna</name>
    <name type="common">Oomycete</name>
    <name type="synonym">Protoachlya hypogyna</name>
    <dbReference type="NCBI Taxonomy" id="1202772"/>
    <lineage>
        <taxon>Eukaryota</taxon>
        <taxon>Sar</taxon>
        <taxon>Stramenopiles</taxon>
        <taxon>Oomycota</taxon>
        <taxon>Saprolegniomycetes</taxon>
        <taxon>Saprolegniales</taxon>
        <taxon>Achlyaceae</taxon>
        <taxon>Achlya</taxon>
    </lineage>
</organism>
<protein>
    <recommendedName>
        <fullName evidence="4">Tubby C-terminal domain-containing protein</fullName>
    </recommendedName>
</protein>
<dbReference type="OrthoDB" id="101217at2759"/>
<evidence type="ECO:0000313" key="2">
    <source>
        <dbReference type="EMBL" id="OQR93360.1"/>
    </source>
</evidence>
<dbReference type="Pfam" id="PF04525">
    <property type="entry name" value="LOR"/>
    <property type="match status" value="1"/>
</dbReference>
<accession>A0A1V9Z698</accession>
<proteinExistence type="inferred from homology"/>
<comment type="caution">
    <text evidence="2">The sequence shown here is derived from an EMBL/GenBank/DDBJ whole genome shotgun (WGS) entry which is preliminary data.</text>
</comment>
<comment type="similarity">
    <text evidence="1">Belongs to the LOR family.</text>
</comment>
<evidence type="ECO:0000256" key="1">
    <source>
        <dbReference type="ARBA" id="ARBA00005437"/>
    </source>
</evidence>
<dbReference type="SUPFAM" id="SSF54518">
    <property type="entry name" value="Tubby C-terminal domain-like"/>
    <property type="match status" value="1"/>
</dbReference>